<dbReference type="InterPro" id="IPR011006">
    <property type="entry name" value="CheY-like_superfamily"/>
</dbReference>
<dbReference type="SMART" id="SM00862">
    <property type="entry name" value="Trans_reg_C"/>
    <property type="match status" value="1"/>
</dbReference>
<evidence type="ECO:0000256" key="7">
    <source>
        <dbReference type="PROSITE-ProRule" id="PRU00169"/>
    </source>
</evidence>
<feature type="DNA-binding region" description="OmpR/PhoB-type" evidence="8">
    <location>
        <begin position="141"/>
        <end position="240"/>
    </location>
</feature>
<name>A0AAJ2KUU1_ALKPS</name>
<evidence type="ECO:0000256" key="4">
    <source>
        <dbReference type="ARBA" id="ARBA00023015"/>
    </source>
</evidence>
<proteinExistence type="predicted"/>
<protein>
    <submittedName>
        <fullName evidence="11">Response regulator transcription factor</fullName>
    </submittedName>
</protein>
<dbReference type="PROSITE" id="PS51755">
    <property type="entry name" value="OMPR_PHOB"/>
    <property type="match status" value="1"/>
</dbReference>
<evidence type="ECO:0000259" key="9">
    <source>
        <dbReference type="PROSITE" id="PS50110"/>
    </source>
</evidence>
<dbReference type="PANTHER" id="PTHR48111">
    <property type="entry name" value="REGULATOR OF RPOS"/>
    <property type="match status" value="1"/>
</dbReference>
<dbReference type="SUPFAM" id="SSF46894">
    <property type="entry name" value="C-terminal effector domain of the bipartite response regulators"/>
    <property type="match status" value="1"/>
</dbReference>
<comment type="subcellular location">
    <subcellularLocation>
        <location evidence="1">Cytoplasm</location>
    </subcellularLocation>
</comment>
<dbReference type="RefSeq" id="WP_217694096.1">
    <property type="nucleotide sequence ID" value="NZ_CP117835.1"/>
</dbReference>
<evidence type="ECO:0000313" key="11">
    <source>
        <dbReference type="EMBL" id="MDV2883666.1"/>
    </source>
</evidence>
<keyword evidence="3" id="KW-0902">Two-component regulatory system</keyword>
<organism evidence="11 12">
    <name type="scientific">Alkalihalophilus pseudofirmus</name>
    <name type="common">Bacillus pseudofirmus</name>
    <dbReference type="NCBI Taxonomy" id="79885"/>
    <lineage>
        <taxon>Bacteria</taxon>
        <taxon>Bacillati</taxon>
        <taxon>Bacillota</taxon>
        <taxon>Bacilli</taxon>
        <taxon>Bacillales</taxon>
        <taxon>Bacillaceae</taxon>
        <taxon>Alkalihalophilus</taxon>
    </lineage>
</organism>
<dbReference type="Proteomes" id="UP001285636">
    <property type="component" value="Unassembled WGS sequence"/>
</dbReference>
<dbReference type="AlphaFoldDB" id="A0AAJ2KUU1"/>
<evidence type="ECO:0000256" key="3">
    <source>
        <dbReference type="ARBA" id="ARBA00023012"/>
    </source>
</evidence>
<dbReference type="Gene3D" id="6.10.250.690">
    <property type="match status" value="1"/>
</dbReference>
<dbReference type="PANTHER" id="PTHR48111:SF40">
    <property type="entry name" value="PHOSPHATE REGULON TRANSCRIPTIONAL REGULATORY PROTEIN PHOB"/>
    <property type="match status" value="1"/>
</dbReference>
<dbReference type="Gene3D" id="1.10.10.10">
    <property type="entry name" value="Winged helix-like DNA-binding domain superfamily/Winged helix DNA-binding domain"/>
    <property type="match status" value="1"/>
</dbReference>
<dbReference type="InterPro" id="IPR001789">
    <property type="entry name" value="Sig_transdc_resp-reg_receiver"/>
</dbReference>
<keyword evidence="6" id="KW-0804">Transcription</keyword>
<reference evidence="11" key="1">
    <citation type="submission" date="2023-10" db="EMBL/GenBank/DDBJ databases">
        <title>Screening of Alkalihalophilus pseudofirmusBZ-TG-HK211 and Its Alleviation of Salt Stress on Rapeseed Growth.</title>
        <authorList>
            <person name="Zhao B."/>
            <person name="Guo T."/>
        </authorList>
    </citation>
    <scope>NUCLEOTIDE SEQUENCE</scope>
    <source>
        <strain evidence="11">BZ-TG-HK211</strain>
    </source>
</reference>
<sequence>MDDNSLEGMKRMTETILVIEDDREISKILNEYLIREGYKVVMAHDGEDGLRRFASIHPHLLLVDLMLPKVDGFEVCRQVRQQSEVPIIVVSARQSDIDKIHSLGLGADDYITKPFSPLELVARVKSHLRRYHRYNGLKEQEKVLNFDGLTINTNRRIVEKDGKPLTLTMKEFELLLTLAEAPGQVFSKEQLYNRVWKQDDADDIRTVTVHIKNVRRKLGDGSKHPRFIDTVWGIGYKFIGQKHEDS</sequence>
<evidence type="ECO:0000313" key="12">
    <source>
        <dbReference type="Proteomes" id="UP001285636"/>
    </source>
</evidence>
<dbReference type="Gene3D" id="3.40.50.2300">
    <property type="match status" value="1"/>
</dbReference>
<keyword evidence="2 7" id="KW-0597">Phosphoprotein</keyword>
<evidence type="ECO:0000256" key="5">
    <source>
        <dbReference type="ARBA" id="ARBA00023125"/>
    </source>
</evidence>
<evidence type="ECO:0000256" key="2">
    <source>
        <dbReference type="ARBA" id="ARBA00022553"/>
    </source>
</evidence>
<evidence type="ECO:0000259" key="10">
    <source>
        <dbReference type="PROSITE" id="PS51755"/>
    </source>
</evidence>
<dbReference type="Pfam" id="PF00486">
    <property type="entry name" value="Trans_reg_C"/>
    <property type="match status" value="1"/>
</dbReference>
<keyword evidence="5 8" id="KW-0238">DNA-binding</keyword>
<evidence type="ECO:0000256" key="1">
    <source>
        <dbReference type="ARBA" id="ARBA00004496"/>
    </source>
</evidence>
<feature type="modified residue" description="4-aspartylphosphate" evidence="7">
    <location>
        <position position="64"/>
    </location>
</feature>
<accession>A0AAJ2KUU1</accession>
<evidence type="ECO:0000256" key="8">
    <source>
        <dbReference type="PROSITE-ProRule" id="PRU01091"/>
    </source>
</evidence>
<dbReference type="InterPro" id="IPR039420">
    <property type="entry name" value="WalR-like"/>
</dbReference>
<dbReference type="InterPro" id="IPR036388">
    <property type="entry name" value="WH-like_DNA-bd_sf"/>
</dbReference>
<feature type="domain" description="Response regulatory" evidence="9">
    <location>
        <begin position="15"/>
        <end position="128"/>
    </location>
</feature>
<comment type="caution">
    <text evidence="11">The sequence shown here is derived from an EMBL/GenBank/DDBJ whole genome shotgun (WGS) entry which is preliminary data.</text>
</comment>
<dbReference type="Pfam" id="PF00072">
    <property type="entry name" value="Response_reg"/>
    <property type="match status" value="1"/>
</dbReference>
<dbReference type="SUPFAM" id="SSF52172">
    <property type="entry name" value="CheY-like"/>
    <property type="match status" value="1"/>
</dbReference>
<keyword evidence="4" id="KW-0805">Transcription regulation</keyword>
<evidence type="ECO:0000256" key="6">
    <source>
        <dbReference type="ARBA" id="ARBA00023163"/>
    </source>
</evidence>
<dbReference type="FunFam" id="1.10.10.10:FF:000018">
    <property type="entry name" value="DNA-binding response regulator ResD"/>
    <property type="match status" value="1"/>
</dbReference>
<dbReference type="GO" id="GO:0005829">
    <property type="term" value="C:cytosol"/>
    <property type="evidence" value="ECO:0007669"/>
    <property type="project" value="TreeGrafter"/>
</dbReference>
<dbReference type="GO" id="GO:0000156">
    <property type="term" value="F:phosphorelay response regulator activity"/>
    <property type="evidence" value="ECO:0007669"/>
    <property type="project" value="TreeGrafter"/>
</dbReference>
<dbReference type="GO" id="GO:0006355">
    <property type="term" value="P:regulation of DNA-templated transcription"/>
    <property type="evidence" value="ECO:0007669"/>
    <property type="project" value="InterPro"/>
</dbReference>
<dbReference type="CDD" id="cd00383">
    <property type="entry name" value="trans_reg_C"/>
    <property type="match status" value="1"/>
</dbReference>
<dbReference type="GO" id="GO:0032993">
    <property type="term" value="C:protein-DNA complex"/>
    <property type="evidence" value="ECO:0007669"/>
    <property type="project" value="TreeGrafter"/>
</dbReference>
<dbReference type="SMART" id="SM00448">
    <property type="entry name" value="REC"/>
    <property type="match status" value="1"/>
</dbReference>
<gene>
    <name evidence="11" type="ORF">RYX45_00635</name>
</gene>
<dbReference type="InterPro" id="IPR016032">
    <property type="entry name" value="Sig_transdc_resp-reg_C-effctor"/>
</dbReference>
<dbReference type="GO" id="GO:0000976">
    <property type="term" value="F:transcription cis-regulatory region binding"/>
    <property type="evidence" value="ECO:0007669"/>
    <property type="project" value="TreeGrafter"/>
</dbReference>
<dbReference type="PROSITE" id="PS50110">
    <property type="entry name" value="RESPONSE_REGULATORY"/>
    <property type="match status" value="1"/>
</dbReference>
<dbReference type="InterPro" id="IPR001867">
    <property type="entry name" value="OmpR/PhoB-type_DNA-bd"/>
</dbReference>
<feature type="domain" description="OmpR/PhoB-type" evidence="10">
    <location>
        <begin position="141"/>
        <end position="240"/>
    </location>
</feature>
<dbReference type="FunFam" id="3.40.50.2300:FF:000001">
    <property type="entry name" value="DNA-binding response regulator PhoB"/>
    <property type="match status" value="1"/>
</dbReference>
<dbReference type="EMBL" id="JAWJAY010000001">
    <property type="protein sequence ID" value="MDV2883666.1"/>
    <property type="molecule type" value="Genomic_DNA"/>
</dbReference>